<proteinExistence type="inferred from homology"/>
<dbReference type="InterPro" id="IPR051361">
    <property type="entry name" value="ThrE/Ser_Exporter"/>
</dbReference>
<evidence type="ECO:0000313" key="5">
    <source>
        <dbReference type="Proteomes" id="UP000034196"/>
    </source>
</evidence>
<organism evidence="4 5">
    <name type="scientific">Streptomyces mangrovisoli</name>
    <dbReference type="NCBI Taxonomy" id="1428628"/>
    <lineage>
        <taxon>Bacteria</taxon>
        <taxon>Bacillati</taxon>
        <taxon>Actinomycetota</taxon>
        <taxon>Actinomycetes</taxon>
        <taxon>Kitasatosporales</taxon>
        <taxon>Streptomycetaceae</taxon>
        <taxon>Streptomyces</taxon>
    </lineage>
</organism>
<feature type="transmembrane region" description="Helical" evidence="2">
    <location>
        <begin position="152"/>
        <end position="169"/>
    </location>
</feature>
<feature type="transmembrane region" description="Helical" evidence="2">
    <location>
        <begin position="127"/>
        <end position="146"/>
    </location>
</feature>
<accession>A0A1J4NSZ0</accession>
<dbReference type="Proteomes" id="UP000034196">
    <property type="component" value="Unassembled WGS sequence"/>
</dbReference>
<sequence>MDQQATSDPGTTAGPEALSAFLTRLTGLLLRTSGEGAQSIERSVRTAARALGGEASLLLVPDAAALTVTVDGRAVTTTVRGFPEVFRLDQVISLRSLLEEVRAGGVGLAQAERRLARIENARPPYPWWLKFLGIVLFSLGFAPLMQPTWYEIGTTAVLASIAGALAVAADRLPRLAKVLPLVVSVAVSLVTIEAFAGDIDRGGPVLLMLPALFYFVPGDYLSAASAELAAGALTTGAIRLVYSVFLLVQLYVGVLLGVLVTGTSTRELFDVTAEQNMPRWALFLGWIVFTVGTLLAFAIPLRFFWPLLLLVYLTVGVQSLVTKALGEVMGTFVAAVVLGAAAGVLARPPHRPPRLVLVLPGFFTLTVGSLGMRGLTTLAGGHVIRGFEDLLKLVTIVTTLALGLLLGATLGMSRAERRAEREG</sequence>
<feature type="transmembrane region" description="Helical" evidence="2">
    <location>
        <begin position="393"/>
        <end position="412"/>
    </location>
</feature>
<dbReference type="GO" id="GO:0022857">
    <property type="term" value="F:transmembrane transporter activity"/>
    <property type="evidence" value="ECO:0007669"/>
    <property type="project" value="InterPro"/>
</dbReference>
<feature type="transmembrane region" description="Helical" evidence="2">
    <location>
        <begin position="280"/>
        <end position="298"/>
    </location>
</feature>
<dbReference type="AlphaFoldDB" id="A0A1J4NSZ0"/>
<feature type="transmembrane region" description="Helical" evidence="2">
    <location>
        <begin position="328"/>
        <end position="346"/>
    </location>
</feature>
<evidence type="ECO:0000313" key="4">
    <source>
        <dbReference type="EMBL" id="OIJ64246.1"/>
    </source>
</evidence>
<protein>
    <recommendedName>
        <fullName evidence="3">Threonine/serine exporter-like N-terminal domain-containing protein</fullName>
    </recommendedName>
</protein>
<dbReference type="STRING" id="1428628.WN71_029190"/>
<keyword evidence="2" id="KW-0472">Membrane</keyword>
<evidence type="ECO:0000259" key="3">
    <source>
        <dbReference type="Pfam" id="PF06738"/>
    </source>
</evidence>
<feature type="domain" description="Threonine/serine exporter-like N-terminal" evidence="3">
    <location>
        <begin position="26"/>
        <end position="258"/>
    </location>
</feature>
<reference evidence="4" key="1">
    <citation type="submission" date="2016-10" db="EMBL/GenBank/DDBJ databases">
        <title>Genome sequence of Streptomyces mangrovisoli MUSC 149.</title>
        <authorList>
            <person name="Lee L.-H."/>
            <person name="Ser H.-L."/>
        </authorList>
    </citation>
    <scope>NUCLEOTIDE SEQUENCE [LARGE SCALE GENOMIC DNA]</scope>
    <source>
        <strain evidence="4">MUSC 149</strain>
    </source>
</reference>
<keyword evidence="2" id="KW-1133">Transmembrane helix</keyword>
<dbReference type="EMBL" id="LAVA02000083">
    <property type="protein sequence ID" value="OIJ64246.1"/>
    <property type="molecule type" value="Genomic_DNA"/>
</dbReference>
<comment type="caution">
    <text evidence="4">The sequence shown here is derived from an EMBL/GenBank/DDBJ whole genome shotgun (WGS) entry which is preliminary data.</text>
</comment>
<gene>
    <name evidence="4" type="ORF">WN71_029190</name>
</gene>
<keyword evidence="5" id="KW-1185">Reference proteome</keyword>
<keyword evidence="2" id="KW-0812">Transmembrane</keyword>
<evidence type="ECO:0000256" key="2">
    <source>
        <dbReference type="SAM" id="Phobius"/>
    </source>
</evidence>
<dbReference type="PANTHER" id="PTHR31082">
    <property type="entry name" value="PHEROMONE-REGULATED MEMBRANE PROTEIN 10"/>
    <property type="match status" value="1"/>
</dbReference>
<name>A0A1J4NSZ0_9ACTN</name>
<feature type="transmembrane region" description="Helical" evidence="2">
    <location>
        <begin position="178"/>
        <end position="199"/>
    </location>
</feature>
<dbReference type="RefSeq" id="WP_046592667.1">
    <property type="nucleotide sequence ID" value="NZ_LAVA02000083.1"/>
</dbReference>
<dbReference type="PANTHER" id="PTHR31082:SF4">
    <property type="entry name" value="PHEROMONE-REGULATED MEMBRANE PROTEIN 10"/>
    <property type="match status" value="1"/>
</dbReference>
<feature type="transmembrane region" description="Helical" evidence="2">
    <location>
        <begin position="240"/>
        <end position="260"/>
    </location>
</feature>
<evidence type="ECO:0000256" key="1">
    <source>
        <dbReference type="ARBA" id="ARBA00034125"/>
    </source>
</evidence>
<comment type="similarity">
    <text evidence="1">Belongs to the ThrE exporter (TC 2.A.79) family.</text>
</comment>
<feature type="transmembrane region" description="Helical" evidence="2">
    <location>
        <begin position="355"/>
        <end position="373"/>
    </location>
</feature>
<dbReference type="Pfam" id="PF06738">
    <property type="entry name" value="ThrE"/>
    <property type="match status" value="1"/>
</dbReference>
<dbReference type="InterPro" id="IPR010619">
    <property type="entry name" value="ThrE-like_N"/>
</dbReference>